<proteinExistence type="predicted"/>
<feature type="region of interest" description="Disordered" evidence="1">
    <location>
        <begin position="1"/>
        <end position="24"/>
    </location>
</feature>
<accession>A0ABQ9NME5</accession>
<name>A0ABQ9NME5_9PEZI</name>
<sequence>MSLPCINFGSAATDRPPGARGSIVSPADLAAHSKAQKPPVDERIEVGIKGLTDKKGVPKAMGGAGDRRGLEKVGLKDG</sequence>
<reference evidence="2" key="1">
    <citation type="submission" date="2022-10" db="EMBL/GenBank/DDBJ databases">
        <title>Culturing micro-colonial fungi from biological soil crusts in the Mojave desert and describing Neophaeococcomyces mojavensis, and introducing the new genera and species Taxawa tesnikishii.</title>
        <authorList>
            <person name="Kurbessoian T."/>
            <person name="Stajich J.E."/>
        </authorList>
    </citation>
    <scope>NUCLEOTIDE SEQUENCE</scope>
    <source>
        <strain evidence="2">TK_1</strain>
    </source>
</reference>
<feature type="region of interest" description="Disordered" evidence="1">
    <location>
        <begin position="56"/>
        <end position="78"/>
    </location>
</feature>
<gene>
    <name evidence="2" type="ORF">H2201_007110</name>
</gene>
<evidence type="ECO:0000313" key="2">
    <source>
        <dbReference type="EMBL" id="KAJ9660005.1"/>
    </source>
</evidence>
<evidence type="ECO:0000256" key="1">
    <source>
        <dbReference type="SAM" id="MobiDB-lite"/>
    </source>
</evidence>
<protein>
    <submittedName>
        <fullName evidence="2">Uncharacterized protein</fullName>
    </submittedName>
</protein>
<dbReference type="Proteomes" id="UP001172684">
    <property type="component" value="Unassembled WGS sequence"/>
</dbReference>
<comment type="caution">
    <text evidence="2">The sequence shown here is derived from an EMBL/GenBank/DDBJ whole genome shotgun (WGS) entry which is preliminary data.</text>
</comment>
<keyword evidence="3" id="KW-1185">Reference proteome</keyword>
<dbReference type="EMBL" id="JAPDRL010000070">
    <property type="protein sequence ID" value="KAJ9660005.1"/>
    <property type="molecule type" value="Genomic_DNA"/>
</dbReference>
<feature type="compositionally biased region" description="Basic and acidic residues" evidence="1">
    <location>
        <begin position="65"/>
        <end position="78"/>
    </location>
</feature>
<organism evidence="2 3">
    <name type="scientific">Coniosporium apollinis</name>
    <dbReference type="NCBI Taxonomy" id="61459"/>
    <lineage>
        <taxon>Eukaryota</taxon>
        <taxon>Fungi</taxon>
        <taxon>Dikarya</taxon>
        <taxon>Ascomycota</taxon>
        <taxon>Pezizomycotina</taxon>
        <taxon>Dothideomycetes</taxon>
        <taxon>Dothideomycetes incertae sedis</taxon>
        <taxon>Coniosporium</taxon>
    </lineage>
</organism>
<evidence type="ECO:0000313" key="3">
    <source>
        <dbReference type="Proteomes" id="UP001172684"/>
    </source>
</evidence>